<evidence type="ECO:0000313" key="2">
    <source>
        <dbReference type="Proteomes" id="UP000383932"/>
    </source>
</evidence>
<sequence length="263" mass="30161">MESVLDGLNIQGSAREKGRNFADLTLHQQIMQLYGLQLSQQSQIDTQAAANFLRSEVFEMHVVARLRTALLAPWLTNYVTQFQEWILNDIQCSPGAWRVEPDVTNVAEQWQHFSSELKVKTTQIRAQNKITMYRMRAKGADINKIAAKLAPKGMVIREHHRARLAWLMLSTVEFDELCEQGTQKAANFWDWVGKQVLNIKSRIQEDAQYTTDLQRRTAMTQVFTRALSLHRNKFPPVSSAPPPKERPGWQETLEEAMKLGAVI</sequence>
<gene>
    <name evidence="1" type="ORF">CTheo_8999</name>
</gene>
<evidence type="ECO:0000313" key="1">
    <source>
        <dbReference type="EMBL" id="KAB5587562.1"/>
    </source>
</evidence>
<comment type="caution">
    <text evidence="1">The sequence shown here is derived from an EMBL/GenBank/DDBJ whole genome shotgun (WGS) entry which is preliminary data.</text>
</comment>
<dbReference type="EMBL" id="SSOP01000978">
    <property type="protein sequence ID" value="KAB5587562.1"/>
    <property type="molecule type" value="Genomic_DNA"/>
</dbReference>
<keyword evidence="2" id="KW-1185">Reference proteome</keyword>
<name>A0A5N5Q6W5_9AGAM</name>
<dbReference type="AlphaFoldDB" id="A0A5N5Q6W5"/>
<reference evidence="1 2" key="1">
    <citation type="journal article" date="2019" name="Fungal Biol. Biotechnol.">
        <title>Draft genome sequence of fastidious pathogen Ceratobasidium theobromae, which causes vascular-streak dieback in Theobroma cacao.</title>
        <authorList>
            <person name="Ali S.S."/>
            <person name="Asman A."/>
            <person name="Shao J."/>
            <person name="Firmansyah A.P."/>
            <person name="Susilo A.W."/>
            <person name="Rosmana A."/>
            <person name="McMahon P."/>
            <person name="Junaid M."/>
            <person name="Guest D."/>
            <person name="Kheng T.Y."/>
            <person name="Meinhardt L.W."/>
            <person name="Bailey B.A."/>
        </authorList>
    </citation>
    <scope>NUCLEOTIDE SEQUENCE [LARGE SCALE GENOMIC DNA]</scope>
    <source>
        <strain evidence="1 2">CT2</strain>
    </source>
</reference>
<accession>A0A5N5Q6W5</accession>
<dbReference type="OrthoDB" id="3244593at2759"/>
<protein>
    <submittedName>
        <fullName evidence="1">Uncharacterized protein</fullName>
    </submittedName>
</protein>
<proteinExistence type="predicted"/>
<dbReference type="Proteomes" id="UP000383932">
    <property type="component" value="Unassembled WGS sequence"/>
</dbReference>
<organism evidence="1 2">
    <name type="scientific">Ceratobasidium theobromae</name>
    <dbReference type="NCBI Taxonomy" id="1582974"/>
    <lineage>
        <taxon>Eukaryota</taxon>
        <taxon>Fungi</taxon>
        <taxon>Dikarya</taxon>
        <taxon>Basidiomycota</taxon>
        <taxon>Agaricomycotina</taxon>
        <taxon>Agaricomycetes</taxon>
        <taxon>Cantharellales</taxon>
        <taxon>Ceratobasidiaceae</taxon>
        <taxon>Ceratobasidium</taxon>
    </lineage>
</organism>